<reference evidence="2" key="1">
    <citation type="submission" date="2018-05" db="EMBL/GenBank/DDBJ databases">
        <authorList>
            <person name="Lanie J.A."/>
            <person name="Ng W.-L."/>
            <person name="Kazmierczak K.M."/>
            <person name="Andrzejewski T.M."/>
            <person name="Davidsen T.M."/>
            <person name="Wayne K.J."/>
            <person name="Tettelin H."/>
            <person name="Glass J.I."/>
            <person name="Rusch D."/>
            <person name="Podicherti R."/>
            <person name="Tsui H.-C.T."/>
            <person name="Winkler M.E."/>
        </authorList>
    </citation>
    <scope>NUCLEOTIDE SEQUENCE</scope>
</reference>
<evidence type="ECO:0000313" key="2">
    <source>
        <dbReference type="EMBL" id="SVB71657.1"/>
    </source>
</evidence>
<gene>
    <name evidence="2" type="ORF">METZ01_LOCUS224511</name>
</gene>
<name>A0A382GAS0_9ZZZZ</name>
<dbReference type="AlphaFoldDB" id="A0A382GAS0"/>
<evidence type="ECO:0000259" key="1">
    <source>
        <dbReference type="PROSITE" id="PS50076"/>
    </source>
</evidence>
<dbReference type="Pfam" id="PF00226">
    <property type="entry name" value="DnaJ"/>
    <property type="match status" value="1"/>
</dbReference>
<protein>
    <recommendedName>
        <fullName evidence="1">J domain-containing protein</fullName>
    </recommendedName>
</protein>
<feature type="non-terminal residue" evidence="2">
    <location>
        <position position="1"/>
    </location>
</feature>
<dbReference type="CDD" id="cd06257">
    <property type="entry name" value="DnaJ"/>
    <property type="match status" value="1"/>
</dbReference>
<sequence>FSEKDFHRIFQTNINNKQADPYKVLGVSREDNDNIIRKKWIELNKEHHPDNLMAKGMPKEFINRANDELASINLAYDKIKEMRENI</sequence>
<dbReference type="EMBL" id="UINC01054218">
    <property type="protein sequence ID" value="SVB71657.1"/>
    <property type="molecule type" value="Genomic_DNA"/>
</dbReference>
<dbReference type="InterPro" id="IPR036869">
    <property type="entry name" value="J_dom_sf"/>
</dbReference>
<feature type="domain" description="J" evidence="1">
    <location>
        <begin position="20"/>
        <end position="84"/>
    </location>
</feature>
<dbReference type="SUPFAM" id="SSF46565">
    <property type="entry name" value="Chaperone J-domain"/>
    <property type="match status" value="1"/>
</dbReference>
<accession>A0A382GAS0</accession>
<dbReference type="SMART" id="SM00271">
    <property type="entry name" value="DnaJ"/>
    <property type="match status" value="1"/>
</dbReference>
<organism evidence="2">
    <name type="scientific">marine metagenome</name>
    <dbReference type="NCBI Taxonomy" id="408172"/>
    <lineage>
        <taxon>unclassified sequences</taxon>
        <taxon>metagenomes</taxon>
        <taxon>ecological metagenomes</taxon>
    </lineage>
</organism>
<dbReference type="PROSITE" id="PS50076">
    <property type="entry name" value="DNAJ_2"/>
    <property type="match status" value="1"/>
</dbReference>
<dbReference type="Gene3D" id="1.10.287.110">
    <property type="entry name" value="DnaJ domain"/>
    <property type="match status" value="1"/>
</dbReference>
<dbReference type="InterPro" id="IPR001623">
    <property type="entry name" value="DnaJ_domain"/>
</dbReference>
<proteinExistence type="predicted"/>